<dbReference type="Proteomes" id="UP000276215">
    <property type="component" value="Unassembled WGS sequence"/>
</dbReference>
<feature type="non-terminal residue" evidence="1">
    <location>
        <position position="1"/>
    </location>
</feature>
<keyword evidence="2" id="KW-1185">Reference proteome</keyword>
<organism evidence="1 2">
    <name type="scientific">Choiromyces venosus 120613-1</name>
    <dbReference type="NCBI Taxonomy" id="1336337"/>
    <lineage>
        <taxon>Eukaryota</taxon>
        <taxon>Fungi</taxon>
        <taxon>Dikarya</taxon>
        <taxon>Ascomycota</taxon>
        <taxon>Pezizomycotina</taxon>
        <taxon>Pezizomycetes</taxon>
        <taxon>Pezizales</taxon>
        <taxon>Tuberaceae</taxon>
        <taxon>Choiromyces</taxon>
    </lineage>
</organism>
<sequence length="136" mass="16298">RYYALTDLTPVHFAATALHPEMKFRYFETEWIDRPDWISNAKAEVHKLWQSEYKPEPLTAQETHLRVTQYIQAASPAVETSGERSEFRDLPDWKWRKRARLAANDKDELDRYLKRNTEDELLLGPLSYWQEHTNDF</sequence>
<evidence type="ECO:0000313" key="2">
    <source>
        <dbReference type="Proteomes" id="UP000276215"/>
    </source>
</evidence>
<proteinExistence type="predicted"/>
<gene>
    <name evidence="1" type="ORF">L873DRAFT_1699207</name>
</gene>
<dbReference type="AlphaFoldDB" id="A0A3N4JA88"/>
<dbReference type="OrthoDB" id="5088237at2759"/>
<protein>
    <recommendedName>
        <fullName evidence="3">HAT C-terminal dimerisation domain-containing protein</fullName>
    </recommendedName>
</protein>
<reference evidence="1 2" key="1">
    <citation type="journal article" date="2018" name="Nat. Ecol. Evol.">
        <title>Pezizomycetes genomes reveal the molecular basis of ectomycorrhizal truffle lifestyle.</title>
        <authorList>
            <person name="Murat C."/>
            <person name="Payen T."/>
            <person name="Noel B."/>
            <person name="Kuo A."/>
            <person name="Morin E."/>
            <person name="Chen J."/>
            <person name="Kohler A."/>
            <person name="Krizsan K."/>
            <person name="Balestrini R."/>
            <person name="Da Silva C."/>
            <person name="Montanini B."/>
            <person name="Hainaut M."/>
            <person name="Levati E."/>
            <person name="Barry K.W."/>
            <person name="Belfiori B."/>
            <person name="Cichocki N."/>
            <person name="Clum A."/>
            <person name="Dockter R.B."/>
            <person name="Fauchery L."/>
            <person name="Guy J."/>
            <person name="Iotti M."/>
            <person name="Le Tacon F."/>
            <person name="Lindquist E.A."/>
            <person name="Lipzen A."/>
            <person name="Malagnac F."/>
            <person name="Mello A."/>
            <person name="Molinier V."/>
            <person name="Miyauchi S."/>
            <person name="Poulain J."/>
            <person name="Riccioni C."/>
            <person name="Rubini A."/>
            <person name="Sitrit Y."/>
            <person name="Splivallo R."/>
            <person name="Traeger S."/>
            <person name="Wang M."/>
            <person name="Zifcakova L."/>
            <person name="Wipf D."/>
            <person name="Zambonelli A."/>
            <person name="Paolocci F."/>
            <person name="Nowrousian M."/>
            <person name="Ottonello S."/>
            <person name="Baldrian P."/>
            <person name="Spatafora J.W."/>
            <person name="Henrissat B."/>
            <person name="Nagy L.G."/>
            <person name="Aury J.M."/>
            <person name="Wincker P."/>
            <person name="Grigoriev I.V."/>
            <person name="Bonfante P."/>
            <person name="Martin F.M."/>
        </authorList>
    </citation>
    <scope>NUCLEOTIDE SEQUENCE [LARGE SCALE GENOMIC DNA]</scope>
    <source>
        <strain evidence="1 2">120613-1</strain>
    </source>
</reference>
<evidence type="ECO:0008006" key="3">
    <source>
        <dbReference type="Google" id="ProtNLM"/>
    </source>
</evidence>
<evidence type="ECO:0000313" key="1">
    <source>
        <dbReference type="EMBL" id="RPA95125.1"/>
    </source>
</evidence>
<dbReference type="EMBL" id="ML120429">
    <property type="protein sequence ID" value="RPA95125.1"/>
    <property type="molecule type" value="Genomic_DNA"/>
</dbReference>
<name>A0A3N4JA88_9PEZI</name>
<dbReference type="STRING" id="1336337.A0A3N4JA88"/>
<accession>A0A3N4JA88</accession>